<dbReference type="EMBL" id="JASNWA010000011">
    <property type="protein sequence ID" value="KAK3167306.1"/>
    <property type="molecule type" value="Genomic_DNA"/>
</dbReference>
<evidence type="ECO:0000313" key="3">
    <source>
        <dbReference type="Proteomes" id="UP001276659"/>
    </source>
</evidence>
<keyword evidence="3" id="KW-1185">Reference proteome</keyword>
<comment type="caution">
    <text evidence="2">The sequence shown here is derived from an EMBL/GenBank/DDBJ whole genome shotgun (WGS) entry which is preliminary data.</text>
</comment>
<organism evidence="2 3">
    <name type="scientific">Lepraria neglecta</name>
    <dbReference type="NCBI Taxonomy" id="209136"/>
    <lineage>
        <taxon>Eukaryota</taxon>
        <taxon>Fungi</taxon>
        <taxon>Dikarya</taxon>
        <taxon>Ascomycota</taxon>
        <taxon>Pezizomycotina</taxon>
        <taxon>Lecanoromycetes</taxon>
        <taxon>OSLEUM clade</taxon>
        <taxon>Lecanoromycetidae</taxon>
        <taxon>Lecanorales</taxon>
        <taxon>Lecanorineae</taxon>
        <taxon>Stereocaulaceae</taxon>
        <taxon>Lepraria</taxon>
    </lineage>
</organism>
<dbReference type="Proteomes" id="UP001276659">
    <property type="component" value="Unassembled WGS sequence"/>
</dbReference>
<evidence type="ECO:0000313" key="2">
    <source>
        <dbReference type="EMBL" id="KAK3167306.1"/>
    </source>
</evidence>
<accession>A0AAE0DF54</accession>
<evidence type="ECO:0000256" key="1">
    <source>
        <dbReference type="SAM" id="Phobius"/>
    </source>
</evidence>
<protein>
    <submittedName>
        <fullName evidence="2">Uncharacterized protein</fullName>
    </submittedName>
</protein>
<keyword evidence="1" id="KW-1133">Transmembrane helix</keyword>
<sequence length="303" mass="34385">MMDAATNASAIAAARFELGEIEDGIASTAILRHRANPTPPATSIDVLEISENSEPHVQWHEGLDHDKLLQRFSELSQSWHILHENLIDHEKALAFVLAVQRDHVSRQSSVADAIYPKPNYEAMEFLQSRNQIWKRWVGNYNTRTQIRINLFFNLASQGDNKINIEIANTSKKIAEATMSFFNNNTTDAAGKQKLSVLPEIWWFPVATIPLTMLVFVLWRLWQQKQLNQKTHTDSDVRFRSLNIGRQSDCLKSLFTRKAEVTGLEAQTSDGDAALRRRNHSIRNLFAKKDEAIASVGRVAEDVP</sequence>
<name>A0AAE0DF54_9LECA</name>
<gene>
    <name evidence="2" type="ORF">OEA41_010433</name>
</gene>
<proteinExistence type="predicted"/>
<keyword evidence="1" id="KW-0812">Transmembrane</keyword>
<keyword evidence="1" id="KW-0472">Membrane</keyword>
<feature type="transmembrane region" description="Helical" evidence="1">
    <location>
        <begin position="201"/>
        <end position="221"/>
    </location>
</feature>
<dbReference type="AlphaFoldDB" id="A0AAE0DF54"/>
<reference evidence="2" key="1">
    <citation type="submission" date="2022-11" db="EMBL/GenBank/DDBJ databases">
        <title>Chromosomal genome sequence assembly and mating type (MAT) locus characterization of the leprose asexual lichenized fungus Lepraria neglecta (Nyl.) Erichsen.</title>
        <authorList>
            <person name="Allen J.L."/>
            <person name="Pfeffer B."/>
        </authorList>
    </citation>
    <scope>NUCLEOTIDE SEQUENCE</scope>
    <source>
        <strain evidence="2">Allen 5258</strain>
    </source>
</reference>